<sequence length="99" mass="11348">MTQYDDTNRGALFKNDRKESDNHPDYKGKINIDGVDYWLSAWIKTDKNGAKYMSLSPQRKDGQQQQQKTQQRQQQRSGGDPFDGGDDIPFAPRSSKLPI</sequence>
<proteinExistence type="predicted"/>
<feature type="region of interest" description="Disordered" evidence="1">
    <location>
        <begin position="52"/>
        <end position="99"/>
    </location>
</feature>
<dbReference type="Proteomes" id="UP000249638">
    <property type="component" value="Unassembled WGS sequence"/>
</dbReference>
<evidence type="ECO:0000313" key="3">
    <source>
        <dbReference type="Proteomes" id="UP000249638"/>
    </source>
</evidence>
<comment type="caution">
    <text evidence="2">The sequence shown here is derived from an EMBL/GenBank/DDBJ whole genome shotgun (WGS) entry which is preliminary data.</text>
</comment>
<dbReference type="EMBL" id="QKZN01000004">
    <property type="protein sequence ID" value="PZX29426.1"/>
    <property type="molecule type" value="Genomic_DNA"/>
</dbReference>
<protein>
    <submittedName>
        <fullName evidence="2">Uncharacterized protein</fullName>
    </submittedName>
</protein>
<keyword evidence="3" id="KW-1185">Reference proteome</keyword>
<feature type="compositionally biased region" description="Low complexity" evidence="1">
    <location>
        <begin position="63"/>
        <end position="80"/>
    </location>
</feature>
<feature type="compositionally biased region" description="Basic and acidic residues" evidence="1">
    <location>
        <begin position="14"/>
        <end position="30"/>
    </location>
</feature>
<evidence type="ECO:0000256" key="1">
    <source>
        <dbReference type="SAM" id="MobiDB-lite"/>
    </source>
</evidence>
<organism evidence="2 3">
    <name type="scientific">Cupriavidus phytorum</name>
    <dbReference type="NCBI Taxonomy" id="3024399"/>
    <lineage>
        <taxon>Bacteria</taxon>
        <taxon>Pseudomonadati</taxon>
        <taxon>Pseudomonadota</taxon>
        <taxon>Betaproteobacteria</taxon>
        <taxon>Burkholderiales</taxon>
        <taxon>Burkholderiaceae</taxon>
        <taxon>Cupriavidus</taxon>
    </lineage>
</organism>
<name>A0A2W7P294_9BURK</name>
<reference evidence="2" key="1">
    <citation type="submission" date="2018-06" db="EMBL/GenBank/DDBJ databases">
        <title>Genomic Encyclopedia of Type Strains, Phase IV (KMG-V): Genome sequencing to study the core and pangenomes of soil and plant-associated prokaryotes.</title>
        <authorList>
            <person name="Whitman W."/>
        </authorList>
    </citation>
    <scope>NUCLEOTIDE SEQUENCE [LARGE SCALE GENOMIC DNA]</scope>
    <source>
        <strain evidence="2">MLR2-44</strain>
    </source>
</reference>
<accession>A0A2W7P294</accession>
<evidence type="ECO:0000313" key="2">
    <source>
        <dbReference type="EMBL" id="PZX29426.1"/>
    </source>
</evidence>
<dbReference type="AlphaFoldDB" id="A0A2W7P294"/>
<feature type="region of interest" description="Disordered" evidence="1">
    <location>
        <begin position="1"/>
        <end position="30"/>
    </location>
</feature>
<gene>
    <name evidence="2" type="ORF">C7416_104431</name>
</gene>